<reference evidence="4 5" key="1">
    <citation type="submission" date="2017-09" db="EMBL/GenBank/DDBJ databases">
        <title>Depth-based differentiation of microbial function through sediment-hosted aquifers and enrichment of novel symbionts in the deep terrestrial subsurface.</title>
        <authorList>
            <person name="Probst A.J."/>
            <person name="Ladd B."/>
            <person name="Jarett J.K."/>
            <person name="Geller-Mcgrath D.E."/>
            <person name="Sieber C.M."/>
            <person name="Emerson J.B."/>
            <person name="Anantharaman K."/>
            <person name="Thomas B.C."/>
            <person name="Malmstrom R."/>
            <person name="Stieglmeier M."/>
            <person name="Klingl A."/>
            <person name="Woyke T."/>
            <person name="Ryan C.M."/>
            <person name="Banfield J.F."/>
        </authorList>
    </citation>
    <scope>NUCLEOTIDE SEQUENCE [LARGE SCALE GENOMIC DNA]</scope>
    <source>
        <strain evidence="4">CG23_combo_of_CG06-09_8_20_14_all_34_8</strain>
    </source>
</reference>
<evidence type="ECO:0008006" key="6">
    <source>
        <dbReference type="Google" id="ProtNLM"/>
    </source>
</evidence>
<dbReference type="Gene3D" id="3.90.550.10">
    <property type="entry name" value="Spore Coat Polysaccharide Biosynthesis Protein SpsA, Chain A"/>
    <property type="match status" value="1"/>
</dbReference>
<evidence type="ECO:0000256" key="3">
    <source>
        <dbReference type="ARBA" id="ARBA00022723"/>
    </source>
</evidence>
<name>A0A2H0B769_9BACT</name>
<dbReference type="PANTHER" id="PTHR13778:SF47">
    <property type="entry name" value="LIPOPOLYSACCHARIDE 1,3-GALACTOSYLTRANSFERASE"/>
    <property type="match status" value="1"/>
</dbReference>
<keyword evidence="1" id="KW-0328">Glycosyltransferase</keyword>
<sequence>MTNINIACCTDNNYVQHMLVMLCSLLENAKSPSRIKIYVLGEGVKLSHEKTVTEFVQRYGAQISFIKINPRSYKKLKVSKHVTRAVYYRLGLADILCDINKVIYLDVDLVVEDDISKLWEMPLRGKHLLAATNMGTHFNSGVMVINLELWRKDRIGKRVFDYIVKNRAIIKAWDQDGLNAVLSQSFGPLEQRWNARALYFMFYFKDYDEAKYRVQSNPAIIHFTGPVKPWHYFCAHPKKSRYKHYLSKTPWANNGQDYSLLYLKYYFYPNFPKYMSRQIMNVVKMIMPSKYYYLMLKLFNIK</sequence>
<dbReference type="GO" id="GO:0016757">
    <property type="term" value="F:glycosyltransferase activity"/>
    <property type="evidence" value="ECO:0007669"/>
    <property type="project" value="UniProtKB-KW"/>
</dbReference>
<protein>
    <recommendedName>
        <fullName evidence="6">Glycosyl transferase</fullName>
    </recommendedName>
</protein>
<evidence type="ECO:0000313" key="5">
    <source>
        <dbReference type="Proteomes" id="UP000229459"/>
    </source>
</evidence>
<dbReference type="InterPro" id="IPR050748">
    <property type="entry name" value="Glycosyltrans_8_dom-fam"/>
</dbReference>
<evidence type="ECO:0000256" key="1">
    <source>
        <dbReference type="ARBA" id="ARBA00022676"/>
    </source>
</evidence>
<dbReference type="InterPro" id="IPR029044">
    <property type="entry name" value="Nucleotide-diphossugar_trans"/>
</dbReference>
<organism evidence="4 5">
    <name type="scientific">Candidatus Beckwithbacteria bacterium CG23_combo_of_CG06-09_8_20_14_all_34_8</name>
    <dbReference type="NCBI Taxonomy" id="1974497"/>
    <lineage>
        <taxon>Bacteria</taxon>
        <taxon>Candidatus Beckwithiibacteriota</taxon>
    </lineage>
</organism>
<dbReference type="AlphaFoldDB" id="A0A2H0B769"/>
<proteinExistence type="predicted"/>
<dbReference type="CDD" id="cd04194">
    <property type="entry name" value="GT8_A4GalT_like"/>
    <property type="match status" value="1"/>
</dbReference>
<dbReference type="Proteomes" id="UP000229459">
    <property type="component" value="Unassembled WGS sequence"/>
</dbReference>
<evidence type="ECO:0000313" key="4">
    <source>
        <dbReference type="EMBL" id="PIP53479.1"/>
    </source>
</evidence>
<comment type="caution">
    <text evidence="4">The sequence shown here is derived from an EMBL/GenBank/DDBJ whole genome shotgun (WGS) entry which is preliminary data.</text>
</comment>
<dbReference type="PANTHER" id="PTHR13778">
    <property type="entry name" value="GLYCOSYLTRANSFERASE 8 DOMAIN-CONTAINING PROTEIN"/>
    <property type="match status" value="1"/>
</dbReference>
<dbReference type="GO" id="GO:0046872">
    <property type="term" value="F:metal ion binding"/>
    <property type="evidence" value="ECO:0007669"/>
    <property type="project" value="UniProtKB-KW"/>
</dbReference>
<gene>
    <name evidence="4" type="ORF">COX08_00785</name>
</gene>
<dbReference type="Pfam" id="PF01501">
    <property type="entry name" value="Glyco_transf_8"/>
    <property type="match status" value="1"/>
</dbReference>
<dbReference type="EMBL" id="PCSR01000016">
    <property type="protein sequence ID" value="PIP53479.1"/>
    <property type="molecule type" value="Genomic_DNA"/>
</dbReference>
<dbReference type="InterPro" id="IPR002495">
    <property type="entry name" value="Glyco_trans_8"/>
</dbReference>
<keyword evidence="3" id="KW-0479">Metal-binding</keyword>
<accession>A0A2H0B769</accession>
<dbReference type="SUPFAM" id="SSF53448">
    <property type="entry name" value="Nucleotide-diphospho-sugar transferases"/>
    <property type="match status" value="1"/>
</dbReference>
<evidence type="ECO:0000256" key="2">
    <source>
        <dbReference type="ARBA" id="ARBA00022679"/>
    </source>
</evidence>
<keyword evidence="2" id="KW-0808">Transferase</keyword>